<feature type="signal peptide" evidence="2">
    <location>
        <begin position="1"/>
        <end position="28"/>
    </location>
</feature>
<dbReference type="EMBL" id="PEKC01000044">
    <property type="protein sequence ID" value="PII35506.1"/>
    <property type="molecule type" value="Genomic_DNA"/>
</dbReference>
<evidence type="ECO:0000256" key="2">
    <source>
        <dbReference type="SAM" id="SignalP"/>
    </source>
</evidence>
<dbReference type="InterPro" id="IPR005064">
    <property type="entry name" value="BUG"/>
</dbReference>
<evidence type="ECO:0000313" key="3">
    <source>
        <dbReference type="EMBL" id="PII35506.1"/>
    </source>
</evidence>
<organism evidence="3">
    <name type="scientific">Chryseobacterium sp. B5</name>
    <dbReference type="NCBI Taxonomy" id="2050562"/>
    <lineage>
        <taxon>Bacteria</taxon>
        <taxon>Pseudomonadati</taxon>
        <taxon>Bacteroidota</taxon>
        <taxon>Flavobacteriia</taxon>
        <taxon>Flavobacteriales</taxon>
        <taxon>Weeksellaceae</taxon>
        <taxon>Chryseobacterium group</taxon>
        <taxon>Chryseobacterium</taxon>
    </lineage>
</organism>
<reference evidence="3" key="1">
    <citation type="submission" date="2017-10" db="EMBL/GenBank/DDBJ databases">
        <title>Chryseobacterium sp. B5 is a hydrocarbonoclastic and plant growth promoting bacterium.</title>
        <authorList>
            <person name="Thijs S."/>
            <person name="Gkorezis P."/>
            <person name="Van Hamme J."/>
        </authorList>
    </citation>
    <scope>NUCLEOTIDE SEQUENCE</scope>
    <source>
        <strain evidence="3">B5</strain>
    </source>
</reference>
<dbReference type="PANTHER" id="PTHR42928:SF5">
    <property type="entry name" value="BLR1237 PROTEIN"/>
    <property type="match status" value="1"/>
</dbReference>
<dbReference type="Pfam" id="PF03401">
    <property type="entry name" value="TctC"/>
    <property type="match status" value="1"/>
</dbReference>
<dbReference type="SUPFAM" id="SSF53850">
    <property type="entry name" value="Periplasmic binding protein-like II"/>
    <property type="match status" value="1"/>
</dbReference>
<comment type="similarity">
    <text evidence="1">Belongs to the UPF0065 (bug) family.</text>
</comment>
<comment type="caution">
    <text evidence="3">The sequence shown here is derived from an EMBL/GenBank/DDBJ whole genome shotgun (WGS) entry which is preliminary data.</text>
</comment>
<dbReference type="InterPro" id="IPR042100">
    <property type="entry name" value="Bug_dom1"/>
</dbReference>
<proteinExistence type="inferred from homology"/>
<sequence>MTHPLTSKHLATLGLLAALCACAQAAQAAQTAQAAQAAFPDRPVRVIVPFPAGGSTDLVARALSVELGQALGQPVVVENKPGAGSLVGSELVARAAPDGYTLLMAGLSNVFLPHVHANLKWNPLTDYEYIGLVADLPNVIAVNAKTPYRTLAELVAADKARPGTLSFGSAGTATPSHLVCEMVNHRLGTKMQHLPYKGNAPAVNDLMAGHIPVMCNNLGGTLPYMQGGQIRILAQTGKSRSPAAPDIPTFAELGVAGLDTGLWVGLAAPKGTPQQIVATLNQALAKAMALPETRDKLRGLGATPLPTQTADFHKRVAEDRRAWEPVLKNVDLKGN</sequence>
<dbReference type="PIRSF" id="PIRSF017082">
    <property type="entry name" value="YflP"/>
    <property type="match status" value="1"/>
</dbReference>
<dbReference type="Gene3D" id="3.40.190.150">
    <property type="entry name" value="Bordetella uptake gene, domain 1"/>
    <property type="match status" value="1"/>
</dbReference>
<accession>A0A2G7T6H1</accession>
<gene>
    <name evidence="3" type="ORF">CTI11_13580</name>
</gene>
<dbReference type="AlphaFoldDB" id="A0A2G7T6H1"/>
<feature type="chain" id="PRO_5013963386" description="Tripartite tricarboxylate transporter substrate binding protein" evidence="2">
    <location>
        <begin position="29"/>
        <end position="335"/>
    </location>
</feature>
<dbReference type="PANTHER" id="PTHR42928">
    <property type="entry name" value="TRICARBOXYLATE-BINDING PROTEIN"/>
    <property type="match status" value="1"/>
</dbReference>
<name>A0A2G7T6H1_9FLAO</name>
<keyword evidence="2" id="KW-0732">Signal</keyword>
<evidence type="ECO:0008006" key="4">
    <source>
        <dbReference type="Google" id="ProtNLM"/>
    </source>
</evidence>
<protein>
    <recommendedName>
        <fullName evidence="4">Tripartite tricarboxylate transporter substrate binding protein</fullName>
    </recommendedName>
</protein>
<evidence type="ECO:0000256" key="1">
    <source>
        <dbReference type="ARBA" id="ARBA00006987"/>
    </source>
</evidence>
<dbReference type="Gene3D" id="3.40.190.10">
    <property type="entry name" value="Periplasmic binding protein-like II"/>
    <property type="match status" value="1"/>
</dbReference>
<dbReference type="CDD" id="cd07012">
    <property type="entry name" value="PBP2_Bug_TTT"/>
    <property type="match status" value="1"/>
</dbReference>